<accession>A0A5R8Q983</accession>
<name>A0A5R8Q983_9FIRM</name>
<comment type="caution">
    <text evidence="5">The sequence shown here is derived from an EMBL/GenBank/DDBJ whole genome shotgun (WGS) entry which is preliminary data.</text>
</comment>
<evidence type="ECO:0000259" key="4">
    <source>
        <dbReference type="PROSITE" id="PS50886"/>
    </source>
</evidence>
<reference evidence="5 6" key="1">
    <citation type="submission" date="2019-05" db="EMBL/GenBank/DDBJ databases">
        <title>Culicoidintestinum kansasii gen. nov., sp. nov. from the gastrointestinal tract of the biting midge, Culicoides sonorensis.</title>
        <authorList>
            <person name="Neupane S."/>
            <person name="Ghosh A."/>
            <person name="Gunther S."/>
            <person name="Martin K."/>
            <person name="Zurek L."/>
        </authorList>
    </citation>
    <scope>NUCLEOTIDE SEQUENCE [LARGE SCALE GENOMIC DNA]</scope>
    <source>
        <strain evidence="5 6">CS-1</strain>
    </source>
</reference>
<dbReference type="PANTHER" id="PTHR11586">
    <property type="entry name" value="TRNA-AMINOACYLATION COFACTOR ARC1 FAMILY MEMBER"/>
    <property type="match status" value="1"/>
</dbReference>
<dbReference type="AlphaFoldDB" id="A0A5R8Q983"/>
<feature type="domain" description="TRNA-binding" evidence="4">
    <location>
        <begin position="10"/>
        <end position="113"/>
    </location>
</feature>
<dbReference type="InterPro" id="IPR002547">
    <property type="entry name" value="tRNA-bd_dom"/>
</dbReference>
<evidence type="ECO:0000256" key="1">
    <source>
        <dbReference type="ARBA" id="ARBA00022555"/>
    </source>
</evidence>
<evidence type="ECO:0000256" key="2">
    <source>
        <dbReference type="ARBA" id="ARBA00022884"/>
    </source>
</evidence>
<dbReference type="PROSITE" id="PS50886">
    <property type="entry name" value="TRBD"/>
    <property type="match status" value="1"/>
</dbReference>
<dbReference type="PANTHER" id="PTHR11586:SF37">
    <property type="entry name" value="TRNA-BINDING DOMAIN-CONTAINING PROTEIN"/>
    <property type="match status" value="1"/>
</dbReference>
<evidence type="ECO:0000256" key="3">
    <source>
        <dbReference type="PROSITE-ProRule" id="PRU00209"/>
    </source>
</evidence>
<gene>
    <name evidence="5" type="ORF">FEZ08_08740</name>
</gene>
<protein>
    <submittedName>
        <fullName evidence="5">tRNA-binding protein</fullName>
    </submittedName>
</protein>
<dbReference type="Gene3D" id="2.40.50.140">
    <property type="entry name" value="Nucleic acid-binding proteins"/>
    <property type="match status" value="1"/>
</dbReference>
<evidence type="ECO:0000313" key="5">
    <source>
        <dbReference type="EMBL" id="TLG72466.1"/>
    </source>
</evidence>
<proteinExistence type="predicted"/>
<sequence length="113" mass="12419">MVKAEIAMTDLEKIDIRVGTIITVKDVAKSDKLVKLTVDFGSFERTILVGMKTERKEPREIEGMQALFVVNMAPRTMFGELSHGMLFDIGYPDGITPVLAVPEKPVPAGTRLG</sequence>
<keyword evidence="2 3" id="KW-0694">RNA-binding</keyword>
<dbReference type="GO" id="GO:0000049">
    <property type="term" value="F:tRNA binding"/>
    <property type="evidence" value="ECO:0007669"/>
    <property type="project" value="UniProtKB-UniRule"/>
</dbReference>
<dbReference type="InterPro" id="IPR012340">
    <property type="entry name" value="NA-bd_OB-fold"/>
</dbReference>
<evidence type="ECO:0000313" key="6">
    <source>
        <dbReference type="Proteomes" id="UP000306912"/>
    </source>
</evidence>
<dbReference type="RefSeq" id="WP_138191457.1">
    <property type="nucleotide sequence ID" value="NZ_VBWP01000008.1"/>
</dbReference>
<dbReference type="EMBL" id="VBWP01000008">
    <property type="protein sequence ID" value="TLG72466.1"/>
    <property type="molecule type" value="Genomic_DNA"/>
</dbReference>
<dbReference type="FunCoup" id="A0A5R8Q983">
    <property type="interactions" value="39"/>
</dbReference>
<keyword evidence="1 3" id="KW-0820">tRNA-binding</keyword>
<dbReference type="Proteomes" id="UP000306912">
    <property type="component" value="Unassembled WGS sequence"/>
</dbReference>
<dbReference type="OrthoDB" id="9794564at2"/>
<dbReference type="InterPro" id="IPR051270">
    <property type="entry name" value="Tyrosine-tRNA_ligase_regulator"/>
</dbReference>
<dbReference type="InParanoid" id="A0A5R8Q983"/>
<keyword evidence="6" id="KW-1185">Reference proteome</keyword>
<dbReference type="SUPFAM" id="SSF50249">
    <property type="entry name" value="Nucleic acid-binding proteins"/>
    <property type="match status" value="1"/>
</dbReference>
<organism evidence="5 6">
    <name type="scientific">Culicoidibacter larvae</name>
    <dbReference type="NCBI Taxonomy" id="2579976"/>
    <lineage>
        <taxon>Bacteria</taxon>
        <taxon>Bacillati</taxon>
        <taxon>Bacillota</taxon>
        <taxon>Culicoidibacteria</taxon>
        <taxon>Culicoidibacterales</taxon>
        <taxon>Culicoidibacteraceae</taxon>
        <taxon>Culicoidibacter</taxon>
    </lineage>
</organism>
<dbReference type="Pfam" id="PF01588">
    <property type="entry name" value="tRNA_bind"/>
    <property type="match status" value="1"/>
</dbReference>